<proteinExistence type="predicted"/>
<protein>
    <submittedName>
        <fullName evidence="1">Uncharacterized protein</fullName>
    </submittedName>
</protein>
<reference evidence="1 2" key="1">
    <citation type="submission" date="2020-06" db="EMBL/GenBank/DDBJ databases">
        <authorList>
            <person name="Qiu C."/>
            <person name="Liu Z."/>
        </authorList>
    </citation>
    <scope>NUCLEOTIDE SEQUENCE [LARGE SCALE GENOMIC DNA]</scope>
    <source>
        <strain evidence="1 2">EM 1</strain>
    </source>
</reference>
<evidence type="ECO:0000313" key="1">
    <source>
        <dbReference type="EMBL" id="NVO77336.1"/>
    </source>
</evidence>
<dbReference type="RefSeq" id="WP_176802615.1">
    <property type="nucleotide sequence ID" value="NZ_JABXYJ010000003.1"/>
</dbReference>
<sequence length="88" mass="9329">MSTPSAAISLRDTTHPHTLTLAGGDLVANAFAGVGSPLFRHYAFAIYLLGAQLIAQLCFNFEATRFVVKWAKLANAVILLPGICVING</sequence>
<evidence type="ECO:0000313" key="2">
    <source>
        <dbReference type="Proteomes" id="UP000588051"/>
    </source>
</evidence>
<comment type="caution">
    <text evidence="1">The sequence shown here is derived from an EMBL/GenBank/DDBJ whole genome shotgun (WGS) entry which is preliminary data.</text>
</comment>
<dbReference type="Proteomes" id="UP000588051">
    <property type="component" value="Unassembled WGS sequence"/>
</dbReference>
<name>A0A850QML7_9BURK</name>
<accession>A0A850QML7</accession>
<dbReference type="AlphaFoldDB" id="A0A850QML7"/>
<organism evidence="1 2">
    <name type="scientific">Undibacterium oligocarboniphilum</name>
    <dbReference type="NCBI Taxonomy" id="666702"/>
    <lineage>
        <taxon>Bacteria</taxon>
        <taxon>Pseudomonadati</taxon>
        <taxon>Pseudomonadota</taxon>
        <taxon>Betaproteobacteria</taxon>
        <taxon>Burkholderiales</taxon>
        <taxon>Oxalobacteraceae</taxon>
        <taxon>Undibacterium</taxon>
    </lineage>
</organism>
<gene>
    <name evidence="1" type="ORF">HV832_05770</name>
</gene>
<keyword evidence="2" id="KW-1185">Reference proteome</keyword>
<dbReference type="EMBL" id="JABXYJ010000003">
    <property type="protein sequence ID" value="NVO77336.1"/>
    <property type="molecule type" value="Genomic_DNA"/>
</dbReference>